<gene>
    <name evidence="1" type="ORF">DCCM_4473</name>
</gene>
<name>A0A2L2XGU6_9FIRM</name>
<dbReference type="EMBL" id="BFAV01000159">
    <property type="protein sequence ID" value="GBF35350.1"/>
    <property type="molecule type" value="Genomic_DNA"/>
</dbReference>
<sequence>MEQGQGGKGQKDRGGLTGRGCAYFFFNGAIRQAIIKGATHQSAPF</sequence>
<accession>A0A2L2XGU6</accession>
<keyword evidence="2" id="KW-1185">Reference proteome</keyword>
<organism evidence="1 2">
    <name type="scientific">Desulfocucumis palustris</name>
    <dbReference type="NCBI Taxonomy" id="1898651"/>
    <lineage>
        <taxon>Bacteria</taxon>
        <taxon>Bacillati</taxon>
        <taxon>Bacillota</taxon>
        <taxon>Clostridia</taxon>
        <taxon>Eubacteriales</taxon>
        <taxon>Desulfocucumaceae</taxon>
        <taxon>Desulfocucumis</taxon>
    </lineage>
</organism>
<dbReference type="AlphaFoldDB" id="A0A2L2XGU6"/>
<evidence type="ECO:0000313" key="1">
    <source>
        <dbReference type="EMBL" id="GBF35350.1"/>
    </source>
</evidence>
<reference evidence="2" key="1">
    <citation type="submission" date="2018-02" db="EMBL/GenBank/DDBJ databases">
        <title>Genome sequence of Desulfocucumis palustris strain NAW-5.</title>
        <authorList>
            <person name="Watanabe M."/>
            <person name="Kojima H."/>
            <person name="Fukui M."/>
        </authorList>
    </citation>
    <scope>NUCLEOTIDE SEQUENCE [LARGE SCALE GENOMIC DNA]</scope>
    <source>
        <strain evidence="2">NAW-5</strain>
    </source>
</reference>
<proteinExistence type="predicted"/>
<dbReference type="Proteomes" id="UP000239549">
    <property type="component" value="Unassembled WGS sequence"/>
</dbReference>
<evidence type="ECO:0000313" key="2">
    <source>
        <dbReference type="Proteomes" id="UP000239549"/>
    </source>
</evidence>
<protein>
    <submittedName>
        <fullName evidence="1">Uncharacterized protein</fullName>
    </submittedName>
</protein>
<comment type="caution">
    <text evidence="1">The sequence shown here is derived from an EMBL/GenBank/DDBJ whole genome shotgun (WGS) entry which is preliminary data.</text>
</comment>